<evidence type="ECO:0000313" key="3">
    <source>
        <dbReference type="Proteomes" id="UP000070544"/>
    </source>
</evidence>
<dbReference type="OrthoDB" id="5389493at2759"/>
<dbReference type="Proteomes" id="UP000070544">
    <property type="component" value="Unassembled WGS sequence"/>
</dbReference>
<feature type="transmembrane region" description="Helical" evidence="1">
    <location>
        <begin position="54"/>
        <end position="75"/>
    </location>
</feature>
<evidence type="ECO:0000256" key="1">
    <source>
        <dbReference type="SAM" id="Phobius"/>
    </source>
</evidence>
<accession>A0A139ATQ8</accession>
<evidence type="ECO:0000313" key="2">
    <source>
        <dbReference type="EMBL" id="KXS19953.1"/>
    </source>
</evidence>
<feature type="transmembrane region" description="Helical" evidence="1">
    <location>
        <begin position="273"/>
        <end position="296"/>
    </location>
</feature>
<organism evidence="2 3">
    <name type="scientific">Gonapodya prolifera (strain JEL478)</name>
    <name type="common">Monoblepharis prolifera</name>
    <dbReference type="NCBI Taxonomy" id="1344416"/>
    <lineage>
        <taxon>Eukaryota</taxon>
        <taxon>Fungi</taxon>
        <taxon>Fungi incertae sedis</taxon>
        <taxon>Chytridiomycota</taxon>
        <taxon>Chytridiomycota incertae sedis</taxon>
        <taxon>Monoblepharidomycetes</taxon>
        <taxon>Monoblepharidales</taxon>
        <taxon>Gonapodyaceae</taxon>
        <taxon>Gonapodya</taxon>
    </lineage>
</organism>
<dbReference type="EMBL" id="KQ965737">
    <property type="protein sequence ID" value="KXS19953.1"/>
    <property type="molecule type" value="Genomic_DNA"/>
</dbReference>
<keyword evidence="1" id="KW-0472">Membrane</keyword>
<dbReference type="AlphaFoldDB" id="A0A139ATQ8"/>
<name>A0A139ATQ8_GONPJ</name>
<feature type="transmembrane region" description="Helical" evidence="1">
    <location>
        <begin position="81"/>
        <end position="106"/>
    </location>
</feature>
<sequence>MSTANSSTPTGSALQYLVDTYSTTLAFVVATLYLLLGIVSAVSAWRDRKVALRTYILLAVFTLTRAVTFILRGVLPSAFSIALYATYQTMLAAAFIILFVTLLHILTEALSRLGSVAGSDFSLGTTEMNRIKRAHTIIVMAFVAMGVTAAVKLSDPTTSVDDTNLAKILRKVVTYGLIVLNVGYLAASIYGLTRTVRVEDGQHELVPNQQDAAKESLSTEGSLPLGPNIPKIRRALLFVVLPTSLVLLVRMAYSAAVLDANPYTDAIYREHTWYPLVVLPEMIALFLLNLPIAFGFTHS</sequence>
<feature type="transmembrane region" description="Helical" evidence="1">
    <location>
        <begin position="173"/>
        <end position="192"/>
    </location>
</feature>
<feature type="transmembrane region" description="Helical" evidence="1">
    <location>
        <begin position="235"/>
        <end position="253"/>
    </location>
</feature>
<dbReference type="STRING" id="1344416.A0A139ATQ8"/>
<proteinExistence type="predicted"/>
<reference evidence="2 3" key="1">
    <citation type="journal article" date="2015" name="Genome Biol. Evol.">
        <title>Phylogenomic analyses indicate that early fungi evolved digesting cell walls of algal ancestors of land plants.</title>
        <authorList>
            <person name="Chang Y."/>
            <person name="Wang S."/>
            <person name="Sekimoto S."/>
            <person name="Aerts A.L."/>
            <person name="Choi C."/>
            <person name="Clum A."/>
            <person name="LaButti K.M."/>
            <person name="Lindquist E.A."/>
            <person name="Yee Ngan C."/>
            <person name="Ohm R.A."/>
            <person name="Salamov A.A."/>
            <person name="Grigoriev I.V."/>
            <person name="Spatafora J.W."/>
            <person name="Berbee M.L."/>
        </authorList>
    </citation>
    <scope>NUCLEOTIDE SEQUENCE [LARGE SCALE GENOMIC DNA]</scope>
    <source>
        <strain evidence="2 3">JEL478</strain>
    </source>
</reference>
<gene>
    <name evidence="2" type="ORF">M427DRAFT_67020</name>
</gene>
<feature type="transmembrane region" description="Helical" evidence="1">
    <location>
        <begin position="134"/>
        <end position="153"/>
    </location>
</feature>
<keyword evidence="3" id="KW-1185">Reference proteome</keyword>
<keyword evidence="1" id="KW-1133">Transmembrane helix</keyword>
<feature type="transmembrane region" description="Helical" evidence="1">
    <location>
        <begin position="20"/>
        <end position="42"/>
    </location>
</feature>
<keyword evidence="1" id="KW-0812">Transmembrane</keyword>
<protein>
    <submittedName>
        <fullName evidence="2">Uncharacterized protein</fullName>
    </submittedName>
</protein>